<keyword evidence="4" id="KW-1185">Reference proteome</keyword>
<feature type="coiled-coil region" evidence="1">
    <location>
        <begin position="387"/>
        <end position="428"/>
    </location>
</feature>
<evidence type="ECO:0000259" key="2">
    <source>
        <dbReference type="Pfam" id="PF05670"/>
    </source>
</evidence>
<dbReference type="Proteomes" id="UP000007485">
    <property type="component" value="Chromosome"/>
</dbReference>
<reference evidence="3 4" key="1">
    <citation type="journal article" date="2011" name="J. Bacteriol.">
        <title>Complete genome sequence of 'Vulcanisaeta moutnovskia' strain 768-28, a novel member of the hyperthermophilic crenarchaeal genus vulcanisaeta.</title>
        <authorList>
            <person name="Gumerov V.M."/>
            <person name="Mardanov A.V."/>
            <person name="Beletsky A.V."/>
            <person name="Prokofeva M.I."/>
            <person name="Bonch-Osmolovskaya E.A."/>
            <person name="Ravin N.V."/>
            <person name="Skryabin K.G."/>
        </authorList>
    </citation>
    <scope>NUCLEOTIDE SEQUENCE [LARGE SCALE GENOMIC DNA]</scope>
    <source>
        <strain evidence="3 4">768-28</strain>
    </source>
</reference>
<dbReference type="Gene3D" id="2.30.310.10">
    <property type="entry name" value="ibrinogen binding protein from staphylococcus aureus domain"/>
    <property type="match status" value="1"/>
</dbReference>
<dbReference type="KEGG" id="vmo:VMUT_1728"/>
<dbReference type="OrthoDB" id="10943at2157"/>
<dbReference type="PANTHER" id="PTHR15239">
    <property type="entry name" value="NUCLEAR EXPORT MEDIATOR FACTOR NEMF"/>
    <property type="match status" value="1"/>
</dbReference>
<name>F0QUU8_VULM7</name>
<dbReference type="GO" id="GO:0000049">
    <property type="term" value="F:tRNA binding"/>
    <property type="evidence" value="ECO:0007669"/>
    <property type="project" value="TreeGrafter"/>
</dbReference>
<accession>F0QUU8</accession>
<dbReference type="GO" id="GO:0043023">
    <property type="term" value="F:ribosomal large subunit binding"/>
    <property type="evidence" value="ECO:0007669"/>
    <property type="project" value="TreeGrafter"/>
</dbReference>
<gene>
    <name evidence="3" type="ordered locus">VMUT_1728</name>
</gene>
<organism evidence="3 4">
    <name type="scientific">Vulcanisaeta moutnovskia (strain 768-28)</name>
    <dbReference type="NCBI Taxonomy" id="985053"/>
    <lineage>
        <taxon>Archaea</taxon>
        <taxon>Thermoproteota</taxon>
        <taxon>Thermoprotei</taxon>
        <taxon>Thermoproteales</taxon>
        <taxon>Thermoproteaceae</taxon>
        <taxon>Vulcanisaeta</taxon>
    </lineage>
</organism>
<dbReference type="InterPro" id="IPR051608">
    <property type="entry name" value="RQC_Subunit_NEMF"/>
</dbReference>
<keyword evidence="1" id="KW-0175">Coiled coil</keyword>
<dbReference type="GO" id="GO:1990112">
    <property type="term" value="C:RQC complex"/>
    <property type="evidence" value="ECO:0007669"/>
    <property type="project" value="TreeGrafter"/>
</dbReference>
<protein>
    <recommendedName>
        <fullName evidence="2">NFACT RNA-binding domain-containing protein</fullName>
    </recommendedName>
</protein>
<dbReference type="AlphaFoldDB" id="F0QUU8"/>
<dbReference type="NCBIfam" id="NF041120">
    <property type="entry name" value="RqcH_arch"/>
    <property type="match status" value="1"/>
</dbReference>
<evidence type="ECO:0000313" key="3">
    <source>
        <dbReference type="EMBL" id="ADY01930.1"/>
    </source>
</evidence>
<evidence type="ECO:0000313" key="4">
    <source>
        <dbReference type="Proteomes" id="UP000007485"/>
    </source>
</evidence>
<evidence type="ECO:0000256" key="1">
    <source>
        <dbReference type="SAM" id="Coils"/>
    </source>
</evidence>
<dbReference type="EMBL" id="CP002529">
    <property type="protein sequence ID" value="ADY01930.1"/>
    <property type="molecule type" value="Genomic_DNA"/>
</dbReference>
<dbReference type="InterPro" id="IPR008532">
    <property type="entry name" value="NFACT_RNA-bd"/>
</dbReference>
<dbReference type="GO" id="GO:0072344">
    <property type="term" value="P:rescue of stalled ribosome"/>
    <property type="evidence" value="ECO:0007669"/>
    <property type="project" value="TreeGrafter"/>
</dbReference>
<sequence>MPNQKRSLNVLDLLAISIELTELRDSIIDKVYTMSNSLLLRFRKESEKYFVIANSHRFGLTSYVLEHGAEGVTPLRRLIEGMRLRSIELLNFDRIVKLVFSDGYLVIELLEPWNAIYMSNDNVIRWVLRAYRSRDRVINIGLEYKPPPQSFVKPTDDRESVVKALQGYDTIGKAIARGLGLGGEIANEVCTRALIDCALPVNSINLDSVISVIRSMVNTVGRGELEPTIYYSNGAPITVTPIKYLSIKYDNIKQFRRFNEAVDEYFHEIEVREESEKKLASITGEIMRLEKSVDELMMSIEGFRKGSEELRIKAETVLNWKYVIEELLNVLRNYWSSYKDEFQELIKGMEYQGIRVKGFDPRSKVVLLDINGITVSIPLNTDVGDVINNLFNRAKELERKAKSAEEVMSQLRARIEELRAEGEKVIESIREGSIHVIYGAREWFERFRWFITSGGKLVIAGRDAAQNEVIVRHYLRPWDIFVHADIPGAAVVVIRLSNPSDNASNSDIYEAAQYAAAYSRAWVMGLSVLDVFYVRGEQVTKKAPSGEYLGKGSFMIYGTRGWIRNVELRLGIGLRIDNLSDASLIRLITAPLSMVSSLTNYYAVLRPGSRDKVNISKEIYNWFKSKVPGFTKVINLSNVVDVVPGPSIIEGFYEGSPMPWDKLESLVK</sequence>
<dbReference type="PANTHER" id="PTHR15239:SF6">
    <property type="entry name" value="RIBOSOME QUALITY CONTROL COMPLEX SUBUNIT NEMF"/>
    <property type="match status" value="1"/>
</dbReference>
<dbReference type="STRING" id="985053.VMUT_1728"/>
<proteinExistence type="predicted"/>
<dbReference type="Pfam" id="PF05670">
    <property type="entry name" value="NFACT-R_1"/>
    <property type="match status" value="1"/>
</dbReference>
<dbReference type="Pfam" id="PF05833">
    <property type="entry name" value="NFACT_N"/>
    <property type="match status" value="1"/>
</dbReference>
<dbReference type="GeneID" id="10289380"/>
<feature type="domain" description="NFACT RNA-binding" evidence="2">
    <location>
        <begin position="447"/>
        <end position="558"/>
    </location>
</feature>
<dbReference type="eggNOG" id="arCOG01695">
    <property type="taxonomic scope" value="Archaea"/>
</dbReference>
<dbReference type="HOGENOM" id="CLU_003612_2_1_2"/>
<dbReference type="RefSeq" id="WP_013605092.1">
    <property type="nucleotide sequence ID" value="NC_015151.1"/>
</dbReference>